<reference evidence="2 3" key="1">
    <citation type="submission" date="2020-05" db="EMBL/GenBank/DDBJ databases">
        <title>Compete genome of Limnobacter sp. SAORIC-580.</title>
        <authorList>
            <person name="Song J."/>
            <person name="Cho J.-C."/>
        </authorList>
    </citation>
    <scope>NUCLEOTIDE SEQUENCE [LARGE SCALE GENOMIC DNA]</scope>
    <source>
        <strain evidence="2 3">SAORIC-580</strain>
    </source>
</reference>
<sequence>MHINSSPKTLKTANLLGAVAGLVNNRLEEELKVHPNANSTASAALNVIGMFGVCSIGQLAKGLCLSHSAMVRLTEKMELSGWVSRLAGEDKRVVNLELTVSGKKHLRDVLDTRLGTLKPIVSKLSATHQKQLEKILSLLIEDSVNSEMDAVSVCRLCDDEVCPEHDCPAHHKLDSLDF</sequence>
<accession>A0ABX6N6E2</accession>
<dbReference type="InterPro" id="IPR000835">
    <property type="entry name" value="HTH_MarR-typ"/>
</dbReference>
<dbReference type="PRINTS" id="PR00598">
    <property type="entry name" value="HTHMARR"/>
</dbReference>
<dbReference type="Pfam" id="PF01047">
    <property type="entry name" value="MarR"/>
    <property type="match status" value="1"/>
</dbReference>
<evidence type="ECO:0000259" key="1">
    <source>
        <dbReference type="SMART" id="SM00347"/>
    </source>
</evidence>
<dbReference type="Gene3D" id="1.10.10.10">
    <property type="entry name" value="Winged helix-like DNA-binding domain superfamily/Winged helix DNA-binding domain"/>
    <property type="match status" value="1"/>
</dbReference>
<evidence type="ECO:0000313" key="2">
    <source>
        <dbReference type="EMBL" id="QJR29983.1"/>
    </source>
</evidence>
<proteinExistence type="predicted"/>
<dbReference type="InterPro" id="IPR039422">
    <property type="entry name" value="MarR/SlyA-like"/>
</dbReference>
<evidence type="ECO:0000313" key="3">
    <source>
        <dbReference type="Proteomes" id="UP000501130"/>
    </source>
</evidence>
<dbReference type="SUPFAM" id="SSF46785">
    <property type="entry name" value="Winged helix' DNA-binding domain"/>
    <property type="match status" value="1"/>
</dbReference>
<dbReference type="PANTHER" id="PTHR33164">
    <property type="entry name" value="TRANSCRIPTIONAL REGULATOR, MARR FAMILY"/>
    <property type="match status" value="1"/>
</dbReference>
<dbReference type="EMBL" id="CP053084">
    <property type="protein sequence ID" value="QJR29983.1"/>
    <property type="molecule type" value="Genomic_DNA"/>
</dbReference>
<protein>
    <submittedName>
        <fullName evidence="2">MarR family transcriptional regulator</fullName>
    </submittedName>
</protein>
<gene>
    <name evidence="2" type="ORF">HKT17_09845</name>
</gene>
<name>A0ABX6N6E2_9BURK</name>
<dbReference type="SMART" id="SM00347">
    <property type="entry name" value="HTH_MARR"/>
    <property type="match status" value="1"/>
</dbReference>
<dbReference type="InterPro" id="IPR036390">
    <property type="entry name" value="WH_DNA-bd_sf"/>
</dbReference>
<organism evidence="2 3">
    <name type="scientific">Limnobacter profundi</name>
    <dbReference type="NCBI Taxonomy" id="2732163"/>
    <lineage>
        <taxon>Bacteria</taxon>
        <taxon>Pseudomonadati</taxon>
        <taxon>Pseudomonadota</taxon>
        <taxon>Betaproteobacteria</taxon>
        <taxon>Burkholderiales</taxon>
        <taxon>Burkholderiaceae</taxon>
        <taxon>Limnobacter</taxon>
    </lineage>
</organism>
<keyword evidence="3" id="KW-1185">Reference proteome</keyword>
<dbReference type="InterPro" id="IPR036388">
    <property type="entry name" value="WH-like_DNA-bd_sf"/>
</dbReference>
<dbReference type="Proteomes" id="UP000501130">
    <property type="component" value="Chromosome"/>
</dbReference>
<feature type="domain" description="HTH marR-type" evidence="1">
    <location>
        <begin position="30"/>
        <end position="129"/>
    </location>
</feature>
<dbReference type="PANTHER" id="PTHR33164:SF57">
    <property type="entry name" value="MARR-FAMILY TRANSCRIPTIONAL REGULATOR"/>
    <property type="match status" value="1"/>
</dbReference>